<proteinExistence type="predicted"/>
<reference evidence="1 2" key="1">
    <citation type="submission" date="2019-09" db="EMBL/GenBank/DDBJ databases">
        <title>Genome sequence of Adhaeribacter sp. M2.</title>
        <authorList>
            <person name="Srinivasan S."/>
        </authorList>
    </citation>
    <scope>NUCLEOTIDE SEQUENCE [LARGE SCALE GENOMIC DNA]</scope>
    <source>
        <strain evidence="1 2">M2</strain>
    </source>
</reference>
<protein>
    <submittedName>
        <fullName evidence="1">Uncharacterized protein</fullName>
    </submittedName>
</protein>
<dbReference type="AlphaFoldDB" id="A0A5N1IL27"/>
<dbReference type="Pfam" id="PF07388">
    <property type="entry name" value="A-2_8-polyST"/>
    <property type="match status" value="1"/>
</dbReference>
<gene>
    <name evidence="1" type="ORF">F0P94_15875</name>
</gene>
<dbReference type="EMBL" id="VTWT01000009">
    <property type="protein sequence ID" value="KAA9327392.1"/>
    <property type="molecule type" value="Genomic_DNA"/>
</dbReference>
<evidence type="ECO:0000313" key="1">
    <source>
        <dbReference type="EMBL" id="KAA9327392.1"/>
    </source>
</evidence>
<sequence length="430" mass="49566">MKENSTKQTLLIVGDYNRNDFLSMFDDLKDSFNFYFIEFASEAEVTSFKFKEYGQNVFWKDFTDAYDLLEQLKPSKVVYFFIESYNHVALNVACKAKGVSTYILEHGFRNSNIAELIHVGRKEKSVNGKFSFSKMSLNRVSSIFRKLVNISTFLFYFRTAVKSETRIAEFLLKYYWVRSRRSTLDTIRLIDSDLRRADIYISFSPAVFDSYKQLDVLAASHQVQFIGIPYFDKFHKALRKANPGPGKEKIALFVDHPHVTKGLFGWTEENKVQFIAELVKACTGEGYRLLIKSHPSGLKDQNCWKKVIAGNSQVELIDQETLEENISAISLVLGFYSTLLLPLAAIPGTVLFTFETHPELDPGKGYLSEHLVESGVGHPLLKVEEFRQAIKDLHLYKIEQQKNKESFINKWMYKFDGQSGQRLQNFLLVN</sequence>
<dbReference type="InterPro" id="IPR010866">
    <property type="entry name" value="A-2_8-polyST"/>
</dbReference>
<accession>A0A5N1IL27</accession>
<keyword evidence="2" id="KW-1185">Reference proteome</keyword>
<dbReference type="Proteomes" id="UP000326570">
    <property type="component" value="Unassembled WGS sequence"/>
</dbReference>
<organism evidence="1 2">
    <name type="scientific">Adhaeribacter soli</name>
    <dbReference type="NCBI Taxonomy" id="2607655"/>
    <lineage>
        <taxon>Bacteria</taxon>
        <taxon>Pseudomonadati</taxon>
        <taxon>Bacteroidota</taxon>
        <taxon>Cytophagia</taxon>
        <taxon>Cytophagales</taxon>
        <taxon>Hymenobacteraceae</taxon>
        <taxon>Adhaeribacter</taxon>
    </lineage>
</organism>
<dbReference type="RefSeq" id="WP_150904896.1">
    <property type="nucleotide sequence ID" value="NZ_VTWT01000009.1"/>
</dbReference>
<name>A0A5N1IL27_9BACT</name>
<evidence type="ECO:0000313" key="2">
    <source>
        <dbReference type="Proteomes" id="UP000326570"/>
    </source>
</evidence>
<comment type="caution">
    <text evidence="1">The sequence shown here is derived from an EMBL/GenBank/DDBJ whole genome shotgun (WGS) entry which is preliminary data.</text>
</comment>